<evidence type="ECO:0000313" key="3">
    <source>
        <dbReference type="EMBL" id="PDW04480.1"/>
    </source>
</evidence>
<accession>A0A2A6RNR2</accession>
<dbReference type="CDD" id="cd00063">
    <property type="entry name" value="FN3"/>
    <property type="match status" value="1"/>
</dbReference>
<dbReference type="Pfam" id="PF01551">
    <property type="entry name" value="Peptidase_M23"/>
    <property type="match status" value="1"/>
</dbReference>
<keyword evidence="4" id="KW-1185">Reference proteome</keyword>
<dbReference type="PROSITE" id="PS50853">
    <property type="entry name" value="FN3"/>
    <property type="match status" value="1"/>
</dbReference>
<evidence type="ECO:0000313" key="4">
    <source>
        <dbReference type="Proteomes" id="UP000220527"/>
    </source>
</evidence>
<comment type="caution">
    <text evidence="3">The sequence shown here is derived from an EMBL/GenBank/DDBJ whole genome shotgun (WGS) entry which is preliminary data.</text>
</comment>
<dbReference type="InterPro" id="IPR003961">
    <property type="entry name" value="FN3_dom"/>
</dbReference>
<dbReference type="InterPro" id="IPR016047">
    <property type="entry name" value="M23ase_b-sheet_dom"/>
</dbReference>
<dbReference type="Proteomes" id="UP000220527">
    <property type="component" value="Unassembled WGS sequence"/>
</dbReference>
<protein>
    <submittedName>
        <fullName evidence="3">Peptidase M23</fullName>
    </submittedName>
</protein>
<name>A0A2A6RNR2_9CHLR</name>
<dbReference type="AlphaFoldDB" id="A0A2A6RNR2"/>
<dbReference type="SUPFAM" id="SSF49265">
    <property type="entry name" value="Fibronectin type III"/>
    <property type="match status" value="1"/>
</dbReference>
<keyword evidence="1" id="KW-0732">Signal</keyword>
<dbReference type="Gene3D" id="2.60.40.10">
    <property type="entry name" value="Immunoglobulins"/>
    <property type="match status" value="1"/>
</dbReference>
<dbReference type="PANTHER" id="PTHR21666:SF268">
    <property type="entry name" value="PEPTIDASE M23 DOMAIN-CONTAINING PROTEIN"/>
    <property type="match status" value="1"/>
</dbReference>
<dbReference type="InterPro" id="IPR011055">
    <property type="entry name" value="Dup_hybrid_motif"/>
</dbReference>
<dbReference type="InterPro" id="IPR050570">
    <property type="entry name" value="Cell_wall_metabolism_enzyme"/>
</dbReference>
<dbReference type="GO" id="GO:0004222">
    <property type="term" value="F:metalloendopeptidase activity"/>
    <property type="evidence" value="ECO:0007669"/>
    <property type="project" value="TreeGrafter"/>
</dbReference>
<dbReference type="InterPro" id="IPR013783">
    <property type="entry name" value="Ig-like_fold"/>
</dbReference>
<reference evidence="4" key="1">
    <citation type="submission" date="2017-08" db="EMBL/GenBank/DDBJ databases">
        <authorList>
            <person name="Grouzdev D.S."/>
            <person name="Gaisin V.A."/>
            <person name="Rysina M.S."/>
            <person name="Gorlenko V.M."/>
        </authorList>
    </citation>
    <scope>NUCLEOTIDE SEQUENCE [LARGE SCALE GENOMIC DNA]</scope>
    <source>
        <strain evidence="4">Kir15-3F</strain>
    </source>
</reference>
<dbReference type="OrthoDB" id="141096at2"/>
<evidence type="ECO:0000256" key="1">
    <source>
        <dbReference type="SAM" id="SignalP"/>
    </source>
</evidence>
<dbReference type="InterPro" id="IPR036116">
    <property type="entry name" value="FN3_sf"/>
</dbReference>
<dbReference type="EMBL" id="NQWI01000009">
    <property type="protein sequence ID" value="PDW04480.1"/>
    <property type="molecule type" value="Genomic_DNA"/>
</dbReference>
<feature type="chain" id="PRO_5012224761" evidence="1">
    <location>
        <begin position="19"/>
        <end position="368"/>
    </location>
</feature>
<sequence length="368" mass="40191">MLFVLSLLFALTPQPVAAHPTFVLPTVPGERWRIIQGYACGTHNAWDRYSLDLAQVDGPTYNAPIRAALGGTVWHWQLSSGTLILSHGNRLFTMYTHLSRAVTTQRGAYFEAGQVLGYAGDRGSPGIPHLHFTAYTANSDGWSGRQSIPLRFAEGYNFPEIGGCNQHGGRIVVASSLRDPEIHFSSEAETGVWYNTNQRIEFTSEWSGGGLSQAWNSEPAADQPQFPGSFDGYANLADAGEGMHTLYVRVWGPDGRQSVASFGPFGYDTTPPPTPASIPDMRIQRPSVVIVPWQPVEDEHSGLAGYRVYVGPDPAGTSTWFTEEPFVRTGLLGPGDYYVRVQAIDRVDNKSEWATIGKVIVAAPDSDE</sequence>
<dbReference type="CDD" id="cd12797">
    <property type="entry name" value="M23_peptidase"/>
    <property type="match status" value="1"/>
</dbReference>
<gene>
    <name evidence="3" type="ORF">CJ255_03325</name>
</gene>
<feature type="domain" description="Fibronectin type-III" evidence="2">
    <location>
        <begin position="272"/>
        <end position="365"/>
    </location>
</feature>
<proteinExistence type="predicted"/>
<dbReference type="PANTHER" id="PTHR21666">
    <property type="entry name" value="PEPTIDASE-RELATED"/>
    <property type="match status" value="1"/>
</dbReference>
<evidence type="ECO:0000259" key="2">
    <source>
        <dbReference type="PROSITE" id="PS50853"/>
    </source>
</evidence>
<dbReference type="SUPFAM" id="SSF51261">
    <property type="entry name" value="Duplicated hybrid motif"/>
    <property type="match status" value="1"/>
</dbReference>
<feature type="signal peptide" evidence="1">
    <location>
        <begin position="1"/>
        <end position="18"/>
    </location>
</feature>
<organism evidence="3 4">
    <name type="scientific">Candidatus Viridilinea mediisalina</name>
    <dbReference type="NCBI Taxonomy" id="2024553"/>
    <lineage>
        <taxon>Bacteria</taxon>
        <taxon>Bacillati</taxon>
        <taxon>Chloroflexota</taxon>
        <taxon>Chloroflexia</taxon>
        <taxon>Chloroflexales</taxon>
        <taxon>Chloroflexineae</taxon>
        <taxon>Oscillochloridaceae</taxon>
        <taxon>Candidatus Viridilinea</taxon>
    </lineage>
</organism>
<dbReference type="Gene3D" id="2.70.70.10">
    <property type="entry name" value="Glucose Permease (Domain IIA)"/>
    <property type="match status" value="1"/>
</dbReference>